<protein>
    <submittedName>
        <fullName evidence="2">CoA transferase</fullName>
    </submittedName>
</protein>
<feature type="compositionally biased region" description="Basic and acidic residues" evidence="1">
    <location>
        <begin position="7"/>
        <end position="25"/>
    </location>
</feature>
<dbReference type="PANTHER" id="PTHR48228:SF4">
    <property type="entry name" value="BLR3030 PROTEIN"/>
    <property type="match status" value="1"/>
</dbReference>
<dbReference type="InterPro" id="IPR023606">
    <property type="entry name" value="CoA-Trfase_III_dom_1_sf"/>
</dbReference>
<dbReference type="PANTHER" id="PTHR48228">
    <property type="entry name" value="SUCCINYL-COA--D-CITRAMALATE COA-TRANSFERASE"/>
    <property type="match status" value="1"/>
</dbReference>
<dbReference type="InterPro" id="IPR050509">
    <property type="entry name" value="CoA-transferase_III"/>
</dbReference>
<dbReference type="SUPFAM" id="SSF89796">
    <property type="entry name" value="CoA-transferase family III (CaiB/BaiF)"/>
    <property type="match status" value="2"/>
</dbReference>
<reference evidence="3" key="1">
    <citation type="submission" date="2017-07" db="EMBL/GenBank/DDBJ databases">
        <title>Brachybacterium sp. VR2415.</title>
        <authorList>
            <person name="Tak E.J."/>
            <person name="Bae J.-W."/>
        </authorList>
    </citation>
    <scope>NUCLEOTIDE SEQUENCE [LARGE SCALE GENOMIC DNA]</scope>
    <source>
        <strain evidence="3">VR2415</strain>
    </source>
</reference>
<feature type="region of interest" description="Disordered" evidence="1">
    <location>
        <begin position="1"/>
        <end position="25"/>
    </location>
</feature>
<dbReference type="Gene3D" id="3.40.50.10540">
    <property type="entry name" value="Crotonobetainyl-coa:carnitine coa-transferase, domain 1"/>
    <property type="match status" value="1"/>
</dbReference>
<dbReference type="InterPro" id="IPR003673">
    <property type="entry name" value="CoA-Trfase_fam_III"/>
</dbReference>
<evidence type="ECO:0000313" key="2">
    <source>
        <dbReference type="EMBL" id="ASK65126.1"/>
    </source>
</evidence>
<dbReference type="Proteomes" id="UP000198398">
    <property type="component" value="Chromosome"/>
</dbReference>
<gene>
    <name evidence="2" type="ORF">CFK39_03995</name>
</gene>
<organism evidence="2 3">
    <name type="scientific">Brachybacterium avium</name>
    <dbReference type="NCBI Taxonomy" id="2017485"/>
    <lineage>
        <taxon>Bacteria</taxon>
        <taxon>Bacillati</taxon>
        <taxon>Actinomycetota</taxon>
        <taxon>Actinomycetes</taxon>
        <taxon>Micrococcales</taxon>
        <taxon>Dermabacteraceae</taxon>
        <taxon>Brachybacterium</taxon>
    </lineage>
</organism>
<dbReference type="EMBL" id="CP022316">
    <property type="protein sequence ID" value="ASK65126.1"/>
    <property type="molecule type" value="Genomic_DNA"/>
</dbReference>
<dbReference type="OrthoDB" id="9058532at2"/>
<evidence type="ECO:0000313" key="3">
    <source>
        <dbReference type="Proteomes" id="UP000198398"/>
    </source>
</evidence>
<keyword evidence="2" id="KW-0808">Transferase</keyword>
<dbReference type="AlphaFoldDB" id="A0A220UB15"/>
<accession>A0A220UB15</accession>
<evidence type="ECO:0000256" key="1">
    <source>
        <dbReference type="SAM" id="MobiDB-lite"/>
    </source>
</evidence>
<name>A0A220UB15_9MICO</name>
<dbReference type="KEGG" id="brv:CFK39_03995"/>
<proteinExistence type="predicted"/>
<dbReference type="Pfam" id="PF02515">
    <property type="entry name" value="CoA_transf_3"/>
    <property type="match status" value="1"/>
</dbReference>
<dbReference type="GO" id="GO:0016740">
    <property type="term" value="F:transferase activity"/>
    <property type="evidence" value="ECO:0007669"/>
    <property type="project" value="UniProtKB-KW"/>
</dbReference>
<sequence length="448" mass="47928">MSSPRSEGARADDAHRAGPDPVEHVRPRRWWTGPLDVEQLAWSSVQRARDAAAEIAAARGVDLDLDTTPELVAASFAAIDHLRIDGRAPQPWGEFSGFVAARDGWVRLHGNYPHHAAVLREVLGVDDRSGLEREIGRRDAAEVEARISTAGGIAVAVRTEEQWRRHPHAVATAEEPWSRVEDRGERSALSAVEHAGGDTECGPLPLVGVRVLDLTRVIAGPTCTQLLACLGADVLRIDPPHRPEILDQHLSTGMGKRSTVLDLRRHEDADRVRALAGQADVILDGYRPGALERLGFGVTDLEQLAPQAVIVSLSAWGEHGPWGQRAGFDSIVQAATGVAVRCGTDEHPGALPVQALDHATGHLLAAHVLEALARGRAVTVRANLLGAARTLLDLPAPTGDLAALEVPRRRVSSEAGVLEAVPPPLTLDGRTLEQDVGQYGAGRAEWIA</sequence>
<keyword evidence="3" id="KW-1185">Reference proteome</keyword>